<feature type="compositionally biased region" description="Acidic residues" evidence="5">
    <location>
        <begin position="317"/>
        <end position="331"/>
    </location>
</feature>
<dbReference type="PANTHER" id="PTHR19288:SF93">
    <property type="entry name" value="FI11325P-RELATED"/>
    <property type="match status" value="1"/>
</dbReference>
<dbReference type="SUPFAM" id="SSF56784">
    <property type="entry name" value="HAD-like"/>
    <property type="match status" value="1"/>
</dbReference>
<feature type="binding site" evidence="3">
    <location>
        <position position="223"/>
    </location>
    <ligand>
        <name>substrate</name>
    </ligand>
</feature>
<keyword evidence="4" id="KW-0460">Magnesium</keyword>
<feature type="binding site" evidence="4">
    <location>
        <position position="251"/>
    </location>
    <ligand>
        <name>Mg(2+)</name>
        <dbReference type="ChEBI" id="CHEBI:18420"/>
    </ligand>
</feature>
<dbReference type="Pfam" id="PF13242">
    <property type="entry name" value="Hydrolase_like"/>
    <property type="match status" value="1"/>
</dbReference>
<dbReference type="KEGG" id="pmrn:116951518"/>
<comment type="cofactor">
    <cofactor evidence="4">
        <name>Mg(2+)</name>
        <dbReference type="ChEBI" id="CHEBI:18420"/>
    </cofactor>
    <text evidence="4">Divalent metal ions. Mg(2+) is the most effective.</text>
</comment>
<proteinExistence type="predicted"/>
<dbReference type="InterPro" id="IPR006349">
    <property type="entry name" value="PGP_euk"/>
</dbReference>
<dbReference type="Gene3D" id="3.40.50.1000">
    <property type="entry name" value="HAD superfamily/HAD-like"/>
    <property type="match status" value="2"/>
</dbReference>
<keyword evidence="6" id="KW-1185">Reference proteome</keyword>
<accession>A0AAJ7TYU2</accession>
<evidence type="ECO:0000256" key="4">
    <source>
        <dbReference type="PIRSR" id="PIRSR000915-3"/>
    </source>
</evidence>
<sequence>MSLTADERCQPLRGAALDEVLSSTDNFLFDCDGVLWRGNRALDGAPAAVNALKRLGKRVFFVTNNSRRTRAMHREKLRRLGFRAARRDVYGSAFLAAQFLRLEAPPHGRVYVIGDAAVCRELSDAGISYVEAGPEPAFGDVEQWTNLPLEPDVGAVLVAFDEHFSYMKLIKACCYLARPGCLFLATNRDHAELVAPGRVLPVTGSLLAAVETGAARQATVLGKPSPFILRCIAATSPGGALDPARTLIVGDRLDMDVAFGNACGLRSVLALSGVSSLEDARGCLAEPARRHHVPDFYIESVADLLGAAQIQANPGAGEEEGEGEDDSDGGV</sequence>
<dbReference type="GeneID" id="116951518"/>
<evidence type="ECO:0000313" key="6">
    <source>
        <dbReference type="Proteomes" id="UP001318040"/>
    </source>
</evidence>
<dbReference type="GO" id="GO:0016791">
    <property type="term" value="F:phosphatase activity"/>
    <property type="evidence" value="ECO:0007669"/>
    <property type="project" value="InterPro"/>
</dbReference>
<evidence type="ECO:0000256" key="3">
    <source>
        <dbReference type="PIRSR" id="PIRSR000915-2"/>
    </source>
</evidence>
<evidence type="ECO:0000313" key="7">
    <source>
        <dbReference type="RefSeq" id="XP_032826094.1"/>
    </source>
</evidence>
<protein>
    <submittedName>
        <fullName evidence="7 8">Glycerol-3-phosphate phosphatase-like</fullName>
    </submittedName>
</protein>
<evidence type="ECO:0000256" key="5">
    <source>
        <dbReference type="SAM" id="MobiDB-lite"/>
    </source>
</evidence>
<dbReference type="PANTHER" id="PTHR19288">
    <property type="entry name" value="4-NITROPHENYLPHOSPHATASE-RELATED"/>
    <property type="match status" value="1"/>
</dbReference>
<keyword evidence="4" id="KW-0479">Metal-binding</keyword>
<dbReference type="RefSeq" id="XP_032826095.1">
    <property type="nucleotide sequence ID" value="XM_032970204.1"/>
</dbReference>
<dbReference type="AlphaFoldDB" id="A0AAJ7TYU2"/>
<dbReference type="GO" id="GO:0005737">
    <property type="term" value="C:cytoplasm"/>
    <property type="evidence" value="ECO:0007669"/>
    <property type="project" value="TreeGrafter"/>
</dbReference>
<dbReference type="Pfam" id="PF13344">
    <property type="entry name" value="Hydrolase_6"/>
    <property type="match status" value="1"/>
</dbReference>
<dbReference type="GO" id="GO:0046872">
    <property type="term" value="F:metal ion binding"/>
    <property type="evidence" value="ECO:0007669"/>
    <property type="project" value="UniProtKB-KW"/>
</dbReference>
<dbReference type="NCBIfam" id="TIGR01460">
    <property type="entry name" value="HAD-SF-IIA"/>
    <property type="match status" value="1"/>
</dbReference>
<feature type="active site" description="Proton donor" evidence="2">
    <location>
        <position position="32"/>
    </location>
</feature>
<dbReference type="InterPro" id="IPR006357">
    <property type="entry name" value="HAD-SF_hydro_IIA"/>
</dbReference>
<feature type="region of interest" description="Disordered" evidence="5">
    <location>
        <begin position="311"/>
        <end position="331"/>
    </location>
</feature>
<dbReference type="InterPro" id="IPR023214">
    <property type="entry name" value="HAD_sf"/>
</dbReference>
<dbReference type="PIRSF" id="PIRSF000915">
    <property type="entry name" value="PGP-type_phosphatase"/>
    <property type="match status" value="1"/>
</dbReference>
<feature type="active site" description="Nucleophile" evidence="2">
    <location>
        <position position="30"/>
    </location>
</feature>
<dbReference type="RefSeq" id="XP_032826094.1">
    <property type="nucleotide sequence ID" value="XM_032970203.1"/>
</dbReference>
<reference evidence="7 8" key="1">
    <citation type="submission" date="2025-04" db="UniProtKB">
        <authorList>
            <consortium name="RefSeq"/>
        </authorList>
    </citation>
    <scope>IDENTIFICATION</scope>
    <source>
        <tissue evidence="7 8">Sperm</tissue>
    </source>
</reference>
<evidence type="ECO:0000313" key="8">
    <source>
        <dbReference type="RefSeq" id="XP_032826095.1"/>
    </source>
</evidence>
<dbReference type="Proteomes" id="UP001318040">
    <property type="component" value="Chromosome 43"/>
</dbReference>
<dbReference type="NCBIfam" id="TIGR01452">
    <property type="entry name" value="PGP_euk"/>
    <property type="match status" value="1"/>
</dbReference>
<name>A0AAJ7TYU2_PETMA</name>
<evidence type="ECO:0000256" key="1">
    <source>
        <dbReference type="ARBA" id="ARBA00022801"/>
    </source>
</evidence>
<feature type="binding site" evidence="4">
    <location>
        <position position="30"/>
    </location>
    <ligand>
        <name>Mg(2+)</name>
        <dbReference type="ChEBI" id="CHEBI:18420"/>
    </ligand>
</feature>
<organism evidence="6 7">
    <name type="scientific">Petromyzon marinus</name>
    <name type="common">Sea lamprey</name>
    <dbReference type="NCBI Taxonomy" id="7757"/>
    <lineage>
        <taxon>Eukaryota</taxon>
        <taxon>Metazoa</taxon>
        <taxon>Chordata</taxon>
        <taxon>Craniata</taxon>
        <taxon>Vertebrata</taxon>
        <taxon>Cyclostomata</taxon>
        <taxon>Hyperoartia</taxon>
        <taxon>Petromyzontiformes</taxon>
        <taxon>Petromyzontidae</taxon>
        <taxon>Petromyzon</taxon>
    </lineage>
</organism>
<dbReference type="InterPro" id="IPR036412">
    <property type="entry name" value="HAD-like_sf"/>
</dbReference>
<feature type="binding site" evidence="4">
    <location>
        <position position="32"/>
    </location>
    <ligand>
        <name>Mg(2+)</name>
        <dbReference type="ChEBI" id="CHEBI:18420"/>
    </ligand>
</feature>
<keyword evidence="1" id="KW-0378">Hydrolase</keyword>
<evidence type="ECO:0000256" key="2">
    <source>
        <dbReference type="PIRSR" id="PIRSR000915-1"/>
    </source>
</evidence>
<gene>
    <name evidence="7 8" type="primary">LOC116951518</name>
</gene>